<proteinExistence type="predicted"/>
<protein>
    <submittedName>
        <fullName evidence="1">Transcriptional regulator</fullName>
    </submittedName>
</protein>
<evidence type="ECO:0000313" key="2">
    <source>
        <dbReference type="Proteomes" id="UP000825015"/>
    </source>
</evidence>
<sequence length="266" mass="31243">MMGNNTTNEKKIKKRIEKVNDLSIHDDYEAIAEMKDMIRDIQKDMKNMIEKSNEKYLNLMYSNLKNEFIGSMNGYMIDKMDPELEKRMVNHCDMKQQCKNVFKKYLKKHTIDLNPKNLTPEKIGEIKTELEDLRKVSKKEECDVCFNEVSNIFENQINLIKSFKIYDNQKEEDQKKISEINEQKIVKGFLDPISHEKRLKILKSIALEPQSFSSLSNITNLKGGNLIFHINKLIENDLIFQKQDHGEYILTTKGFKTIQLVLNINS</sequence>
<gene>
    <name evidence="1" type="ORF">MarbSA_10620</name>
</gene>
<dbReference type="EMBL" id="AP019779">
    <property type="protein sequence ID" value="BBL62022.1"/>
    <property type="molecule type" value="Genomic_DNA"/>
</dbReference>
<evidence type="ECO:0000313" key="1">
    <source>
        <dbReference type="EMBL" id="BBL62022.1"/>
    </source>
</evidence>
<name>A0ACA8R371_METAZ</name>
<keyword evidence="2" id="KW-1185">Reference proteome</keyword>
<dbReference type="Proteomes" id="UP000825015">
    <property type="component" value="Chromosome"/>
</dbReference>
<organism evidence="1 2">
    <name type="scientific">Methanobrevibacter arboriphilus</name>
    <dbReference type="NCBI Taxonomy" id="39441"/>
    <lineage>
        <taxon>Archaea</taxon>
        <taxon>Methanobacteriati</taxon>
        <taxon>Methanobacteriota</taxon>
        <taxon>Methanomada group</taxon>
        <taxon>Methanobacteria</taxon>
        <taxon>Methanobacteriales</taxon>
        <taxon>Methanobacteriaceae</taxon>
        <taxon>Methanobrevibacter</taxon>
    </lineage>
</organism>
<accession>A0ACA8R371</accession>
<reference evidence="1" key="1">
    <citation type="submission" date="2019-06" db="EMBL/GenBank/DDBJ databases">
        <title>Complete genome sequence of Methanobrevibacter arboriphilus strain SA.</title>
        <authorList>
            <person name="Asakawa S."/>
        </authorList>
    </citation>
    <scope>NUCLEOTIDE SEQUENCE</scope>
    <source>
        <strain evidence="1">SA</strain>
    </source>
</reference>